<dbReference type="GO" id="GO:0005506">
    <property type="term" value="F:iron ion binding"/>
    <property type="evidence" value="ECO:0007669"/>
    <property type="project" value="InterPro"/>
</dbReference>
<feature type="domain" description="Cytochrome c" evidence="8">
    <location>
        <begin position="272"/>
        <end position="361"/>
    </location>
</feature>
<protein>
    <submittedName>
        <fullName evidence="9">C-type cytochrome</fullName>
    </submittedName>
</protein>
<evidence type="ECO:0000259" key="8">
    <source>
        <dbReference type="PROSITE" id="PS51007"/>
    </source>
</evidence>
<dbReference type="AlphaFoldDB" id="A0A643FE08"/>
<dbReference type="PROSITE" id="PS51007">
    <property type="entry name" value="CYTC"/>
    <property type="match status" value="2"/>
</dbReference>
<dbReference type="PANTHER" id="PTHR37823:SF1">
    <property type="entry name" value="CYTOCHROME C-553-LIKE"/>
    <property type="match status" value="1"/>
</dbReference>
<dbReference type="Gene3D" id="1.10.760.10">
    <property type="entry name" value="Cytochrome c-like domain"/>
    <property type="match status" value="2"/>
</dbReference>
<dbReference type="InterPro" id="IPR002324">
    <property type="entry name" value="Cyt_c_ID"/>
</dbReference>
<evidence type="ECO:0000313" key="9">
    <source>
        <dbReference type="EMBL" id="KAB0581794.1"/>
    </source>
</evidence>
<dbReference type="InterPro" id="IPR051811">
    <property type="entry name" value="Cytochrome_c550/c551-like"/>
</dbReference>
<dbReference type="RefSeq" id="WP_151124202.1">
    <property type="nucleotide sequence ID" value="NZ_CP088081.1"/>
</dbReference>
<feature type="chain" id="PRO_5024933862" evidence="7">
    <location>
        <begin position="25"/>
        <end position="363"/>
    </location>
</feature>
<gene>
    <name evidence="9" type="ORF">F7Q92_11095</name>
</gene>
<dbReference type="Pfam" id="PF00034">
    <property type="entry name" value="Cytochrom_C"/>
    <property type="match status" value="1"/>
</dbReference>
<name>A0A643FE08_IDEDE</name>
<feature type="binding site" description="covalent" evidence="6">
    <location>
        <position position="295"/>
    </location>
    <ligand>
        <name>heme c</name>
        <dbReference type="ChEBI" id="CHEBI:61717"/>
    </ligand>
</feature>
<comment type="PTM">
    <text evidence="6">Binds 1 heme c group covalently per subunit.</text>
</comment>
<keyword evidence="2 6" id="KW-0349">Heme</keyword>
<keyword evidence="10" id="KW-1185">Reference proteome</keyword>
<sequence length="363" mass="37989">MSSSLERLLCAAVLVGAGLGTAAAQSTTYPGIGREATSKEVAAWNIDVRPDFQGLPKGSGSVSQGQDVWESHCASCHGVFGESNEVFSPLIGGVTAEDVKTGHVARLNDKGFPGRTTFMKVATVSTIWDYVNRAMPWNAPKSLKTDEVYSVVAYLLNLSGIVPDDFVLSDTTIAQAQARMPNRNGMTTDHGLWPGKGMGNGGKPDVKAVACMKDCVAEPKVTSFLPDHARNNNGNLAQQQRLVGPQRGVDTTRAAGSDVVAAATAAAAAPQSTAGDGQSVQVQTLLQKYACAACHGVDRKIVGPAFKDVAAKYHDRADAQAYLAGKIRSGGQGLWGSIPMPPQTLPDADLQLIAKWLAAGASK</sequence>
<feature type="domain" description="Cytochrome c" evidence="8">
    <location>
        <begin position="60"/>
        <end position="159"/>
    </location>
</feature>
<evidence type="ECO:0000256" key="7">
    <source>
        <dbReference type="SAM" id="SignalP"/>
    </source>
</evidence>
<keyword evidence="3 6" id="KW-0479">Metal-binding</keyword>
<dbReference type="InterPro" id="IPR036909">
    <property type="entry name" value="Cyt_c-like_dom_sf"/>
</dbReference>
<dbReference type="GO" id="GO:0020037">
    <property type="term" value="F:heme binding"/>
    <property type="evidence" value="ECO:0007669"/>
    <property type="project" value="InterPro"/>
</dbReference>
<dbReference type="PRINTS" id="PR00606">
    <property type="entry name" value="CYTCHROMECID"/>
</dbReference>
<dbReference type="SUPFAM" id="SSF46626">
    <property type="entry name" value="Cytochrome c"/>
    <property type="match status" value="2"/>
</dbReference>
<dbReference type="InterPro" id="IPR009056">
    <property type="entry name" value="Cyt_c-like_dom"/>
</dbReference>
<dbReference type="EMBL" id="VZPB01000023">
    <property type="protein sequence ID" value="KAB0581794.1"/>
    <property type="molecule type" value="Genomic_DNA"/>
</dbReference>
<dbReference type="PANTHER" id="PTHR37823">
    <property type="entry name" value="CYTOCHROME C-553-LIKE"/>
    <property type="match status" value="1"/>
</dbReference>
<proteinExistence type="predicted"/>
<feature type="signal peptide" evidence="7">
    <location>
        <begin position="1"/>
        <end position="24"/>
    </location>
</feature>
<reference evidence="9 10" key="1">
    <citation type="submission" date="2019-09" db="EMBL/GenBank/DDBJ databases">
        <title>Draft genome sequences of 48 bacterial type strains from the CCUG.</title>
        <authorList>
            <person name="Tunovic T."/>
            <person name="Pineiro-Iglesias B."/>
            <person name="Unosson C."/>
            <person name="Inganas E."/>
            <person name="Ohlen M."/>
            <person name="Cardew S."/>
            <person name="Jensie-Markopoulos S."/>
            <person name="Salva-Serra F."/>
            <person name="Jaen-Luchoro D."/>
            <person name="Karlsson R."/>
            <person name="Svensson-Stadler L."/>
            <person name="Chun J."/>
            <person name="Moore E."/>
        </authorList>
    </citation>
    <scope>NUCLEOTIDE SEQUENCE [LARGE SCALE GENOMIC DNA]</scope>
    <source>
        <strain evidence="9 10">CCUG 30977</strain>
    </source>
</reference>
<dbReference type="Pfam" id="PF13442">
    <property type="entry name" value="Cytochrome_CBB3"/>
    <property type="match status" value="1"/>
</dbReference>
<evidence type="ECO:0000256" key="6">
    <source>
        <dbReference type="PIRSR" id="PIRSR602324-1"/>
    </source>
</evidence>
<keyword evidence="7" id="KW-0732">Signal</keyword>
<keyword evidence="5 6" id="KW-0408">Iron</keyword>
<comment type="caution">
    <text evidence="9">The sequence shown here is derived from an EMBL/GenBank/DDBJ whole genome shotgun (WGS) entry which is preliminary data.</text>
</comment>
<feature type="binding site" description="covalent" evidence="6">
    <location>
        <position position="291"/>
    </location>
    <ligand>
        <name>heme c</name>
        <dbReference type="ChEBI" id="CHEBI:61717"/>
    </ligand>
</feature>
<evidence type="ECO:0000256" key="1">
    <source>
        <dbReference type="ARBA" id="ARBA00022448"/>
    </source>
</evidence>
<evidence type="ECO:0000256" key="5">
    <source>
        <dbReference type="ARBA" id="ARBA00023004"/>
    </source>
</evidence>
<dbReference type="GO" id="GO:0009055">
    <property type="term" value="F:electron transfer activity"/>
    <property type="evidence" value="ECO:0007669"/>
    <property type="project" value="InterPro"/>
</dbReference>
<dbReference type="Proteomes" id="UP000430120">
    <property type="component" value="Unassembled WGS sequence"/>
</dbReference>
<dbReference type="OrthoDB" id="9811281at2"/>
<accession>A0A643FE08</accession>
<evidence type="ECO:0000313" key="10">
    <source>
        <dbReference type="Proteomes" id="UP000430120"/>
    </source>
</evidence>
<evidence type="ECO:0000256" key="2">
    <source>
        <dbReference type="ARBA" id="ARBA00022617"/>
    </source>
</evidence>
<feature type="binding site" description="covalent" evidence="6">
    <location>
        <position position="340"/>
    </location>
    <ligand>
        <name>heme c</name>
        <dbReference type="ChEBI" id="CHEBI:61717"/>
    </ligand>
</feature>
<evidence type="ECO:0000256" key="4">
    <source>
        <dbReference type="ARBA" id="ARBA00022982"/>
    </source>
</evidence>
<keyword evidence="4" id="KW-0249">Electron transport</keyword>
<evidence type="ECO:0000256" key="3">
    <source>
        <dbReference type="ARBA" id="ARBA00022723"/>
    </source>
</evidence>
<keyword evidence="1" id="KW-0813">Transport</keyword>
<organism evidence="9 10">
    <name type="scientific">Ideonella dechloratans</name>
    <dbReference type="NCBI Taxonomy" id="36863"/>
    <lineage>
        <taxon>Bacteria</taxon>
        <taxon>Pseudomonadati</taxon>
        <taxon>Pseudomonadota</taxon>
        <taxon>Betaproteobacteria</taxon>
        <taxon>Burkholderiales</taxon>
        <taxon>Sphaerotilaceae</taxon>
        <taxon>Ideonella</taxon>
    </lineage>
</organism>